<dbReference type="SUPFAM" id="SSF52833">
    <property type="entry name" value="Thioredoxin-like"/>
    <property type="match status" value="1"/>
</dbReference>
<dbReference type="Gene3D" id="3.40.30.10">
    <property type="entry name" value="Glutaredoxin"/>
    <property type="match status" value="1"/>
</dbReference>
<keyword evidence="4" id="KW-1185">Reference proteome</keyword>
<dbReference type="InterPro" id="IPR036249">
    <property type="entry name" value="Thioredoxin-like_sf"/>
</dbReference>
<dbReference type="InterPro" id="IPR000866">
    <property type="entry name" value="AhpC/TSA"/>
</dbReference>
<dbReference type="PANTHER" id="PTHR43640">
    <property type="entry name" value="OS07G0260300 PROTEIN"/>
    <property type="match status" value="1"/>
</dbReference>
<gene>
    <name evidence="3" type="ORF">EKO23_10150</name>
</gene>
<dbReference type="GO" id="GO:0016209">
    <property type="term" value="F:antioxidant activity"/>
    <property type="evidence" value="ECO:0007669"/>
    <property type="project" value="InterPro"/>
</dbReference>
<proteinExistence type="predicted"/>
<name>A0A4Q4ZE23_9ACTN</name>
<evidence type="ECO:0000313" key="3">
    <source>
        <dbReference type="EMBL" id="RYP86303.1"/>
    </source>
</evidence>
<feature type="compositionally biased region" description="Basic residues" evidence="1">
    <location>
        <begin position="122"/>
        <end position="134"/>
    </location>
</feature>
<evidence type="ECO:0000313" key="4">
    <source>
        <dbReference type="Proteomes" id="UP000295198"/>
    </source>
</evidence>
<sequence>MAAEPTLVPLGTALPPFALPDLDGGTVTSDAFAGAPLLVAFLCNHCPYVKHVEVGLADLLTGTPEPAVVGICSNDAEEAHPADGVAGLRDQVARAGWERLHTPVLIRRPRRAGVRRGASAVRPRRSTRSSTGRR</sequence>
<organism evidence="3 4">
    <name type="scientific">Nocardioides guangzhouensis</name>
    <dbReference type="NCBI Taxonomy" id="2497878"/>
    <lineage>
        <taxon>Bacteria</taxon>
        <taxon>Bacillati</taxon>
        <taxon>Actinomycetota</taxon>
        <taxon>Actinomycetes</taxon>
        <taxon>Propionibacteriales</taxon>
        <taxon>Nocardioidaceae</taxon>
        <taxon>Nocardioides</taxon>
    </lineage>
</organism>
<dbReference type="InterPro" id="IPR047262">
    <property type="entry name" value="PRX-like1"/>
</dbReference>
<feature type="region of interest" description="Disordered" evidence="1">
    <location>
        <begin position="108"/>
        <end position="134"/>
    </location>
</feature>
<evidence type="ECO:0000256" key="1">
    <source>
        <dbReference type="SAM" id="MobiDB-lite"/>
    </source>
</evidence>
<feature type="domain" description="Alkyl hydroperoxide reductase subunit C/ Thiol specific antioxidant" evidence="2">
    <location>
        <begin position="11"/>
        <end position="79"/>
    </location>
</feature>
<accession>A0A4Q4ZE23</accession>
<dbReference type="RefSeq" id="WP_134716827.1">
    <property type="nucleotide sequence ID" value="NZ_SDKM01000012.1"/>
</dbReference>
<comment type="caution">
    <text evidence="3">The sequence shown here is derived from an EMBL/GenBank/DDBJ whole genome shotgun (WGS) entry which is preliminary data.</text>
</comment>
<protein>
    <submittedName>
        <fullName evidence="3">Redoxin domain-containing protein</fullName>
    </submittedName>
</protein>
<dbReference type="AlphaFoldDB" id="A0A4Q4ZE23"/>
<dbReference type="GO" id="GO:0016491">
    <property type="term" value="F:oxidoreductase activity"/>
    <property type="evidence" value="ECO:0007669"/>
    <property type="project" value="InterPro"/>
</dbReference>
<dbReference type="Proteomes" id="UP000295198">
    <property type="component" value="Unassembled WGS sequence"/>
</dbReference>
<dbReference type="Pfam" id="PF00578">
    <property type="entry name" value="AhpC-TSA"/>
    <property type="match status" value="1"/>
</dbReference>
<dbReference type="EMBL" id="SDKM01000012">
    <property type="protein sequence ID" value="RYP86303.1"/>
    <property type="molecule type" value="Genomic_DNA"/>
</dbReference>
<dbReference type="PANTHER" id="PTHR43640:SF1">
    <property type="entry name" value="THIOREDOXIN-DEPENDENT PEROXIREDOXIN"/>
    <property type="match status" value="1"/>
</dbReference>
<dbReference type="OrthoDB" id="9809746at2"/>
<evidence type="ECO:0000259" key="2">
    <source>
        <dbReference type="Pfam" id="PF00578"/>
    </source>
</evidence>
<reference evidence="3 4" key="1">
    <citation type="submission" date="2019-01" db="EMBL/GenBank/DDBJ databases">
        <title>Nocardioides guangzhouensis sp. nov., an actinobacterium isolated from soil.</title>
        <authorList>
            <person name="Fu Y."/>
            <person name="Cai Y."/>
            <person name="Lin Z."/>
            <person name="Chen P."/>
        </authorList>
    </citation>
    <scope>NUCLEOTIDE SEQUENCE [LARGE SCALE GENOMIC DNA]</scope>
    <source>
        <strain evidence="3 4">130</strain>
    </source>
</reference>